<accession>A0A024UWE8</accession>
<dbReference type="InterPro" id="IPR001623">
    <property type="entry name" value="DnaJ_domain"/>
</dbReference>
<gene>
    <name evidence="3" type="ORF">PFFVO_05984</name>
</gene>
<evidence type="ECO:0000313" key="3">
    <source>
        <dbReference type="EMBL" id="ETW15103.1"/>
    </source>
</evidence>
<keyword evidence="1" id="KW-0143">Chaperone</keyword>
<reference evidence="3 4" key="1">
    <citation type="submission" date="2013-02" db="EMBL/GenBank/DDBJ databases">
        <title>The Genome Annotation of Plasmodium falciparum Vietnam Oak-Knoll (FVO).</title>
        <authorList>
            <consortium name="The Broad Institute Genome Sequencing Platform"/>
            <consortium name="The Broad Institute Genome Sequencing Center for Infectious Disease"/>
            <person name="Neafsey D."/>
            <person name="Hoffman S."/>
            <person name="Volkman S."/>
            <person name="Rosenthal P."/>
            <person name="Walker B."/>
            <person name="Young S.K."/>
            <person name="Zeng Q."/>
            <person name="Gargeya S."/>
            <person name="Fitzgerald M."/>
            <person name="Haas B."/>
            <person name="Abouelleil A."/>
            <person name="Allen A.W."/>
            <person name="Alvarado L."/>
            <person name="Arachchi H.M."/>
            <person name="Berlin A.M."/>
            <person name="Chapman S.B."/>
            <person name="Gainer-Dewar J."/>
            <person name="Goldberg J."/>
            <person name="Griggs A."/>
            <person name="Gujja S."/>
            <person name="Hansen M."/>
            <person name="Howarth C."/>
            <person name="Imamovic A."/>
            <person name="Ireland A."/>
            <person name="Larimer J."/>
            <person name="McCowan C."/>
            <person name="Murphy C."/>
            <person name="Pearson M."/>
            <person name="Poon T.W."/>
            <person name="Priest M."/>
            <person name="Roberts A."/>
            <person name="Saif S."/>
            <person name="Shea T."/>
            <person name="Sisk P."/>
            <person name="Sykes S."/>
            <person name="Wortman J."/>
            <person name="Nusbaum C."/>
            <person name="Birren B."/>
        </authorList>
    </citation>
    <scope>NUCLEOTIDE SEQUENCE [LARGE SCALE GENOMIC DNA]</scope>
    <source>
        <strain evidence="4">Vietnam Oak-Knoll (FVO)</strain>
    </source>
</reference>
<dbReference type="Pfam" id="PF11875">
    <property type="entry name" value="DnaJ-like_C11_C"/>
    <property type="match status" value="1"/>
</dbReference>
<protein>
    <recommendedName>
        <fullName evidence="2">J domain-containing protein</fullName>
    </recommendedName>
</protein>
<reference evidence="3 4" key="2">
    <citation type="submission" date="2013-02" db="EMBL/GenBank/DDBJ databases">
        <title>The Genome Sequence of Plasmodium falciparum Vietnam Oak-Knoll (FVO).</title>
        <authorList>
            <consortium name="The Broad Institute Genome Sequencing Platform"/>
            <consortium name="The Broad Institute Genome Sequencing Center for Infectious Disease"/>
            <person name="Neafsey D."/>
            <person name="Cheeseman I."/>
            <person name="Volkman S."/>
            <person name="Adams J."/>
            <person name="Walker B."/>
            <person name="Young S.K."/>
            <person name="Zeng Q."/>
            <person name="Gargeya S."/>
            <person name="Fitzgerald M."/>
            <person name="Haas B."/>
            <person name="Abouelleil A."/>
            <person name="Alvarado L."/>
            <person name="Arachchi H.M."/>
            <person name="Berlin A.M."/>
            <person name="Chapman S.B."/>
            <person name="Dewar J."/>
            <person name="Goldberg J."/>
            <person name="Griggs A."/>
            <person name="Gujja S."/>
            <person name="Hansen M."/>
            <person name="Howarth C."/>
            <person name="Imamovic A."/>
            <person name="Larimer J."/>
            <person name="McCowan C."/>
            <person name="Murphy C."/>
            <person name="Neiman D."/>
            <person name="Pearson M."/>
            <person name="Priest M."/>
            <person name="Roberts A."/>
            <person name="Saif S."/>
            <person name="Shea T."/>
            <person name="Sisk P."/>
            <person name="Sykes S."/>
            <person name="Wortman J."/>
            <person name="Nusbaum C."/>
            <person name="Birren B."/>
        </authorList>
    </citation>
    <scope>NUCLEOTIDE SEQUENCE [LARGE SCALE GENOMIC DNA]</scope>
    <source>
        <strain evidence="4">Vietnam Oak-Knoll (FVO)</strain>
    </source>
</reference>
<evidence type="ECO:0000256" key="1">
    <source>
        <dbReference type="ARBA" id="ARBA00023186"/>
    </source>
</evidence>
<dbReference type="EMBL" id="KI925282">
    <property type="protein sequence ID" value="ETW15103.1"/>
    <property type="molecule type" value="Genomic_DNA"/>
</dbReference>
<dbReference type="FunFam" id="1.10.287.110:FF:000118">
    <property type="entry name" value="DnaJ domain-containing protein"/>
    <property type="match status" value="1"/>
</dbReference>
<organism evidence="3 4">
    <name type="scientific">Plasmodium falciparum Vietnam Oak-Knoll</name>
    <name type="common">FVO</name>
    <dbReference type="NCBI Taxonomy" id="1036723"/>
    <lineage>
        <taxon>Eukaryota</taxon>
        <taxon>Sar</taxon>
        <taxon>Alveolata</taxon>
        <taxon>Apicomplexa</taxon>
        <taxon>Aconoidasida</taxon>
        <taxon>Haemosporida</taxon>
        <taxon>Plasmodiidae</taxon>
        <taxon>Plasmodium</taxon>
        <taxon>Plasmodium (Laverania)</taxon>
    </lineage>
</organism>
<proteinExistence type="predicted"/>
<name>A0A024UWE8_PLAFA</name>
<dbReference type="SUPFAM" id="SSF46565">
    <property type="entry name" value="Chaperone J-domain"/>
    <property type="match status" value="1"/>
</dbReference>
<feature type="domain" description="J" evidence="2">
    <location>
        <begin position="68"/>
        <end position="132"/>
    </location>
</feature>
<dbReference type="CDD" id="cd06257">
    <property type="entry name" value="DnaJ"/>
    <property type="match status" value="1"/>
</dbReference>
<evidence type="ECO:0000313" key="4">
    <source>
        <dbReference type="Proteomes" id="UP000030690"/>
    </source>
</evidence>
<dbReference type="GO" id="GO:0042407">
    <property type="term" value="P:cristae formation"/>
    <property type="evidence" value="ECO:0007669"/>
    <property type="project" value="TreeGrafter"/>
</dbReference>
<dbReference type="GO" id="GO:0005739">
    <property type="term" value="C:mitochondrion"/>
    <property type="evidence" value="ECO:0007669"/>
    <property type="project" value="GOC"/>
</dbReference>
<dbReference type="AlphaFoldDB" id="A0A024UWE8"/>
<dbReference type="PANTHER" id="PTHR44157:SF1">
    <property type="entry name" value="DNAJ HOMOLOG SUBFAMILY C MEMBER 11"/>
    <property type="match status" value="1"/>
</dbReference>
<dbReference type="Proteomes" id="UP000030690">
    <property type="component" value="Unassembled WGS sequence"/>
</dbReference>
<dbReference type="InterPro" id="IPR024586">
    <property type="entry name" value="DnaJ-like_C11_C"/>
</dbReference>
<dbReference type="Gene3D" id="1.10.287.110">
    <property type="entry name" value="DnaJ domain"/>
    <property type="match status" value="1"/>
</dbReference>
<sequence length="362" mass="42793">MNTILTVNKTNELGEKNEKNESLYEPSSDIDNNIILNINSMNSEHKKYFLNNYISKIKYMRSSYSKPKYYEILNVNVKSDAKTIRKSYLALSKLLSVNKKLSREYEECYYLIQKSYKILTNKFEKFYYDVLNNYIDENTIEEQRYMLEKEADIIYANKIEELKDIYEIKIKEEQNKNGLIIEKALYGDLSLKEECINNCFNIESISEQHLQGPYIDLTKILQCKVENSSLLYNDDFSFAYFCDIPKPLIKISSKETKKKLYSHILQDTEMYLYIKYKFLNVYHELIVVDRSNFSLPQSSHRVFGDRISGPFSPVNVLKMTHISSSFKDNILKFFSKNKFYITLFTTIVLCAQSIKIKMNKLE</sequence>
<dbReference type="PANTHER" id="PTHR44157">
    <property type="entry name" value="DNAJ HOMOLOG SUBFAMILY C MEMBER 11"/>
    <property type="match status" value="1"/>
</dbReference>
<dbReference type="OrthoDB" id="10250354at2759"/>
<evidence type="ECO:0000259" key="2">
    <source>
        <dbReference type="PROSITE" id="PS50076"/>
    </source>
</evidence>
<dbReference type="InterPro" id="IPR052243">
    <property type="entry name" value="Mito_inner_membrane_organizer"/>
</dbReference>
<dbReference type="InterPro" id="IPR036869">
    <property type="entry name" value="J_dom_sf"/>
</dbReference>
<dbReference type="PROSITE" id="PS50076">
    <property type="entry name" value="DNAJ_2"/>
    <property type="match status" value="1"/>
</dbReference>